<reference evidence="2 3" key="1">
    <citation type="journal article" date="2011" name="J. Gen. Appl. Microbiol.">
        <title>Draft genome sequencing of the enigmatic basidiomycete Mixia osmundae.</title>
        <authorList>
            <person name="Nishida H."/>
            <person name="Nagatsuka Y."/>
            <person name="Sugiyama J."/>
        </authorList>
    </citation>
    <scope>NUCLEOTIDE SEQUENCE [LARGE SCALE GENOMIC DNA]</scope>
    <source>
        <strain evidence="3">CBS 9802 / IAM 14324 / JCM 22182 / KY 12970</strain>
    </source>
</reference>
<keyword evidence="3" id="KW-1185">Reference proteome</keyword>
<reference evidence="2 3" key="2">
    <citation type="journal article" date="2012" name="Open Biol.">
        <title>Characteristics of nucleosomes and linker DNA regions on the genome of the basidiomycete Mixia osmundae revealed by mono- and dinucleosome mapping.</title>
        <authorList>
            <person name="Nishida H."/>
            <person name="Kondo S."/>
            <person name="Matsumoto T."/>
            <person name="Suzuki Y."/>
            <person name="Yoshikawa H."/>
            <person name="Taylor T.D."/>
            <person name="Sugiyama J."/>
        </authorList>
    </citation>
    <scope>NUCLEOTIDE SEQUENCE [LARGE SCALE GENOMIC DNA]</scope>
    <source>
        <strain evidence="3">CBS 9802 / IAM 14324 / JCM 22182 / KY 12970</strain>
    </source>
</reference>
<protein>
    <submittedName>
        <fullName evidence="2">Uncharacterized protein</fullName>
    </submittedName>
</protein>
<gene>
    <name evidence="2" type="primary">Mo01492</name>
    <name evidence="2" type="ORF">E5Q_01492</name>
</gene>
<keyword evidence="1" id="KW-0732">Signal</keyword>
<dbReference type="InParanoid" id="G7DW32"/>
<dbReference type="AlphaFoldDB" id="G7DW32"/>
<comment type="caution">
    <text evidence="2">The sequence shown here is derived from an EMBL/GenBank/DDBJ whole genome shotgun (WGS) entry which is preliminary data.</text>
</comment>
<dbReference type="Proteomes" id="UP000009131">
    <property type="component" value="Unassembled WGS sequence"/>
</dbReference>
<dbReference type="EMBL" id="BABT02000047">
    <property type="protein sequence ID" value="GAA94838.1"/>
    <property type="molecule type" value="Genomic_DNA"/>
</dbReference>
<feature type="chain" id="PRO_5003492085" evidence="1">
    <location>
        <begin position="20"/>
        <end position="254"/>
    </location>
</feature>
<sequence>MTVAMIALIYLAALLGVSCTPLNFSSSEVAKTLVQRDVDRFGITVEARRPALLHNLATNRWSSIIIFNGLATQKFSVIPVNGRWPSWIKPKSKTKYRIDFDLTNGLQAHAEEVANENGSRFKITLRWRMRIVTKGYTEPDVEIMSIYRDCCSVRFVASAIFDPRTSQLNPPGEQQVEPLDISLVCEATQARFLPISQQCQALYDDHEFEYNDSGRFLFTLLDGSGVPIVQGRHGDGKAWPVRRPAAADRRMHVI</sequence>
<evidence type="ECO:0000313" key="2">
    <source>
        <dbReference type="EMBL" id="GAA94838.1"/>
    </source>
</evidence>
<name>G7DW32_MIXOS</name>
<proteinExistence type="predicted"/>
<dbReference type="HOGENOM" id="CLU_1094526_0_0_1"/>
<feature type="signal peptide" evidence="1">
    <location>
        <begin position="1"/>
        <end position="19"/>
    </location>
</feature>
<organism evidence="2 3">
    <name type="scientific">Mixia osmundae (strain CBS 9802 / IAM 14324 / JCM 22182 / KY 12970)</name>
    <dbReference type="NCBI Taxonomy" id="764103"/>
    <lineage>
        <taxon>Eukaryota</taxon>
        <taxon>Fungi</taxon>
        <taxon>Dikarya</taxon>
        <taxon>Basidiomycota</taxon>
        <taxon>Pucciniomycotina</taxon>
        <taxon>Mixiomycetes</taxon>
        <taxon>Mixiales</taxon>
        <taxon>Mixiaceae</taxon>
        <taxon>Mixia</taxon>
    </lineage>
</organism>
<evidence type="ECO:0000313" key="3">
    <source>
        <dbReference type="Proteomes" id="UP000009131"/>
    </source>
</evidence>
<accession>G7DW32</accession>
<evidence type="ECO:0000256" key="1">
    <source>
        <dbReference type="SAM" id="SignalP"/>
    </source>
</evidence>